<dbReference type="PANTHER" id="PTHR43775:SF37">
    <property type="entry name" value="SI:DKEY-61P9.11"/>
    <property type="match status" value="1"/>
</dbReference>
<dbReference type="Pfam" id="PF08659">
    <property type="entry name" value="KR"/>
    <property type="match status" value="2"/>
</dbReference>
<keyword evidence="6" id="KW-0511">Multifunctional enzyme</keyword>
<dbReference type="PROSITE" id="PS00012">
    <property type="entry name" value="PHOSPHOPANTETHEINE"/>
    <property type="match status" value="1"/>
</dbReference>
<evidence type="ECO:0000256" key="3">
    <source>
        <dbReference type="ARBA" id="ARBA00022450"/>
    </source>
</evidence>
<dbReference type="GO" id="GO:0016491">
    <property type="term" value="F:oxidoreductase activity"/>
    <property type="evidence" value="ECO:0007669"/>
    <property type="project" value="InterPro"/>
</dbReference>
<comment type="caution">
    <text evidence="11">The sequence shown here is derived from an EMBL/GenBank/DDBJ whole genome shotgun (WGS) entry which is preliminary data.</text>
</comment>
<dbReference type="PROSITE" id="PS50075">
    <property type="entry name" value="CARRIER"/>
    <property type="match status" value="2"/>
</dbReference>
<dbReference type="Pfam" id="PF00109">
    <property type="entry name" value="ketoacyl-synt"/>
    <property type="match status" value="2"/>
</dbReference>
<dbReference type="Pfam" id="PF00724">
    <property type="entry name" value="Oxidored_FMN"/>
    <property type="match status" value="1"/>
</dbReference>
<reference evidence="11" key="2">
    <citation type="submission" date="2011-01" db="EMBL/GenBank/DDBJ databases">
        <title>The Non-contiguous Finished genome of Clostridium papyrosolvens.</title>
        <authorList>
            <person name="Lucas S."/>
            <person name="Copeland A."/>
            <person name="Lapidus A."/>
            <person name="Cheng J.-F."/>
            <person name="Goodwin L."/>
            <person name="Pitluck S."/>
            <person name="Misra M."/>
            <person name="Chertkov O."/>
            <person name="Detter J.C."/>
            <person name="Han C."/>
            <person name="Tapia R."/>
            <person name="Land M."/>
            <person name="Hauser L."/>
            <person name="Kyrpides N."/>
            <person name="Ivanova N."/>
            <person name="Pagani I."/>
            <person name="Mouttaki H."/>
            <person name="He Z."/>
            <person name="Zhou J."/>
            <person name="Hemme C.L."/>
            <person name="Woyke T."/>
        </authorList>
    </citation>
    <scope>NUCLEOTIDE SEQUENCE [LARGE SCALE GENOMIC DNA]</scope>
    <source>
        <strain evidence="11">DSM 2782</strain>
    </source>
</reference>
<dbReference type="Pfam" id="PF00698">
    <property type="entry name" value="Acyl_transf_1"/>
    <property type="match status" value="1"/>
</dbReference>
<dbReference type="PROSITE" id="PS00606">
    <property type="entry name" value="KS3_1"/>
    <property type="match status" value="1"/>
</dbReference>
<dbReference type="CDD" id="cd00833">
    <property type="entry name" value="PKS"/>
    <property type="match status" value="2"/>
</dbReference>
<dbReference type="SMART" id="SM00823">
    <property type="entry name" value="PKS_PP"/>
    <property type="match status" value="2"/>
</dbReference>
<keyword evidence="5 11" id="KW-0808">Transferase</keyword>
<evidence type="ECO:0000259" key="8">
    <source>
        <dbReference type="PROSITE" id="PS50075"/>
    </source>
</evidence>
<accession>F1TBP2</accession>
<dbReference type="InterPro" id="IPR029063">
    <property type="entry name" value="SAM-dependent_MTases_sf"/>
</dbReference>
<dbReference type="GO" id="GO:0005886">
    <property type="term" value="C:plasma membrane"/>
    <property type="evidence" value="ECO:0007669"/>
    <property type="project" value="TreeGrafter"/>
</dbReference>
<dbReference type="InterPro" id="IPR013217">
    <property type="entry name" value="Methyltransf_12"/>
</dbReference>
<dbReference type="InterPro" id="IPR006162">
    <property type="entry name" value="Ppantetheine_attach_site"/>
</dbReference>
<dbReference type="Pfam" id="PF00550">
    <property type="entry name" value="PP-binding"/>
    <property type="match status" value="2"/>
</dbReference>
<dbReference type="GO" id="GO:0004315">
    <property type="term" value="F:3-oxoacyl-[acyl-carrier-protein] synthase activity"/>
    <property type="evidence" value="ECO:0007669"/>
    <property type="project" value="InterPro"/>
</dbReference>
<dbReference type="SUPFAM" id="SSF55048">
    <property type="entry name" value="Probable ACP-binding domain of malonyl-CoA ACP transacylase"/>
    <property type="match status" value="1"/>
</dbReference>
<dbReference type="Gene3D" id="3.10.129.110">
    <property type="entry name" value="Polyketide synthase dehydratase"/>
    <property type="match status" value="1"/>
</dbReference>
<dbReference type="Pfam" id="PF08242">
    <property type="entry name" value="Methyltransf_12"/>
    <property type="match status" value="1"/>
</dbReference>
<keyword evidence="4" id="KW-0597">Phosphoprotein</keyword>
<dbReference type="CDD" id="cd08953">
    <property type="entry name" value="KR_2_SDR_x"/>
    <property type="match status" value="2"/>
</dbReference>
<dbReference type="PANTHER" id="PTHR43775">
    <property type="entry name" value="FATTY ACID SYNTHASE"/>
    <property type="match status" value="1"/>
</dbReference>
<dbReference type="InterPro" id="IPR014031">
    <property type="entry name" value="Ketoacyl_synth_C"/>
</dbReference>
<feature type="domain" description="Carrier" evidence="8">
    <location>
        <begin position="2157"/>
        <end position="2234"/>
    </location>
</feature>
<evidence type="ECO:0000259" key="10">
    <source>
        <dbReference type="PROSITE" id="PS52019"/>
    </source>
</evidence>
<dbReference type="SMART" id="SM00827">
    <property type="entry name" value="PKS_AT"/>
    <property type="match status" value="1"/>
</dbReference>
<evidence type="ECO:0000256" key="1">
    <source>
        <dbReference type="ARBA" id="ARBA00003299"/>
    </source>
</evidence>
<dbReference type="InterPro" id="IPR020806">
    <property type="entry name" value="PKS_PP-bd"/>
</dbReference>
<keyword evidence="12" id="KW-1185">Reference proteome</keyword>
<dbReference type="SMART" id="SM01294">
    <property type="entry name" value="PKS_PP_betabranch"/>
    <property type="match status" value="1"/>
</dbReference>
<dbReference type="SMART" id="SM00825">
    <property type="entry name" value="PKS_KS"/>
    <property type="match status" value="2"/>
</dbReference>
<feature type="region of interest" description="N-terminal hotdog fold" evidence="7">
    <location>
        <begin position="945"/>
        <end position="1066"/>
    </location>
</feature>
<dbReference type="InterPro" id="IPR013968">
    <property type="entry name" value="PKS_KR"/>
</dbReference>
<evidence type="ECO:0000256" key="6">
    <source>
        <dbReference type="ARBA" id="ARBA00023268"/>
    </source>
</evidence>
<dbReference type="InterPro" id="IPR020841">
    <property type="entry name" value="PKS_Beta-ketoAc_synthase_dom"/>
</dbReference>
<dbReference type="SUPFAM" id="SSF53335">
    <property type="entry name" value="S-adenosyl-L-methionine-dependent methyltransferases"/>
    <property type="match status" value="1"/>
</dbReference>
<dbReference type="SUPFAM" id="SSF51735">
    <property type="entry name" value="NAD(P)-binding Rossmann-fold domains"/>
    <property type="match status" value="3"/>
</dbReference>
<feature type="domain" description="Ketosynthase family 3 (KS3)" evidence="9">
    <location>
        <begin position="43"/>
        <end position="473"/>
    </location>
</feature>
<dbReference type="GO" id="GO:0005737">
    <property type="term" value="C:cytoplasm"/>
    <property type="evidence" value="ECO:0007669"/>
    <property type="project" value="TreeGrafter"/>
</dbReference>
<dbReference type="OrthoDB" id="9765680at2"/>
<evidence type="ECO:0000256" key="4">
    <source>
        <dbReference type="ARBA" id="ARBA00022553"/>
    </source>
</evidence>
<dbReference type="InterPro" id="IPR049900">
    <property type="entry name" value="PKS_mFAS_DH"/>
</dbReference>
<dbReference type="InterPro" id="IPR050091">
    <property type="entry name" value="PKS_NRPS_Biosynth_Enz"/>
</dbReference>
<dbReference type="Gene3D" id="3.40.47.10">
    <property type="match status" value="2"/>
</dbReference>
<dbReference type="InterPro" id="IPR018201">
    <property type="entry name" value="Ketoacyl_synth_AS"/>
</dbReference>
<dbReference type="Gene3D" id="1.10.1200.10">
    <property type="entry name" value="ACP-like"/>
    <property type="match status" value="2"/>
</dbReference>
<dbReference type="InterPro" id="IPR001227">
    <property type="entry name" value="Ac_transferase_dom_sf"/>
</dbReference>
<dbReference type="Gene3D" id="3.40.50.720">
    <property type="entry name" value="NAD(P)-binding Rossmann-like Domain"/>
    <property type="match status" value="2"/>
</dbReference>
<dbReference type="Gene3D" id="3.30.70.3290">
    <property type="match status" value="1"/>
</dbReference>
<dbReference type="InterPro" id="IPR016036">
    <property type="entry name" value="Malonyl_transacylase_ACP-bd"/>
</dbReference>
<dbReference type="GO" id="GO:0010181">
    <property type="term" value="F:FMN binding"/>
    <property type="evidence" value="ECO:0007669"/>
    <property type="project" value="InterPro"/>
</dbReference>
<dbReference type="Proteomes" id="UP000003860">
    <property type="component" value="Unassembled WGS sequence"/>
</dbReference>
<evidence type="ECO:0000256" key="7">
    <source>
        <dbReference type="PROSITE-ProRule" id="PRU01363"/>
    </source>
</evidence>
<protein>
    <submittedName>
        <fullName evidence="11">Acyl transferase</fullName>
    </submittedName>
</protein>
<dbReference type="InterPro" id="IPR049551">
    <property type="entry name" value="PKS_DH_C"/>
</dbReference>
<dbReference type="Pfam" id="PF21089">
    <property type="entry name" value="PKS_DH_N"/>
    <property type="match status" value="1"/>
</dbReference>
<dbReference type="GO" id="GO:0031177">
    <property type="term" value="F:phosphopantetheine binding"/>
    <property type="evidence" value="ECO:0007669"/>
    <property type="project" value="InterPro"/>
</dbReference>
<organism evidence="11 12">
    <name type="scientific">Ruminiclostridium papyrosolvens DSM 2782</name>
    <dbReference type="NCBI Taxonomy" id="588581"/>
    <lineage>
        <taxon>Bacteria</taxon>
        <taxon>Bacillati</taxon>
        <taxon>Bacillota</taxon>
        <taxon>Clostridia</taxon>
        <taxon>Eubacteriales</taxon>
        <taxon>Oscillospiraceae</taxon>
        <taxon>Ruminiclostridium</taxon>
    </lineage>
</organism>
<dbReference type="InterPro" id="IPR014030">
    <property type="entry name" value="Ketoacyl_synth_N"/>
</dbReference>
<feature type="region of interest" description="C-terminal hotdog fold" evidence="7">
    <location>
        <begin position="1080"/>
        <end position="1225"/>
    </location>
</feature>
<dbReference type="Gene3D" id="1.10.1240.100">
    <property type="match status" value="1"/>
</dbReference>
<dbReference type="SMART" id="SM00822">
    <property type="entry name" value="PKS_KR"/>
    <property type="match status" value="2"/>
</dbReference>
<dbReference type="GO" id="GO:0071770">
    <property type="term" value="P:DIM/DIP cell wall layer assembly"/>
    <property type="evidence" value="ECO:0007669"/>
    <property type="project" value="TreeGrafter"/>
</dbReference>
<dbReference type="InterPro" id="IPR049552">
    <property type="entry name" value="PKS_DH_N"/>
</dbReference>
<feature type="domain" description="Ketosynthase family 3 (KS3)" evidence="9">
    <location>
        <begin position="2288"/>
        <end position="2707"/>
    </location>
</feature>
<dbReference type="EMBL" id="ACXX02000004">
    <property type="protein sequence ID" value="EGD48446.1"/>
    <property type="molecule type" value="Genomic_DNA"/>
</dbReference>
<reference evidence="11" key="1">
    <citation type="submission" date="2009-07" db="EMBL/GenBank/DDBJ databases">
        <authorList>
            <consortium name="US DOE Joint Genome Institute (JGI-PGF)"/>
            <person name="Lucas S."/>
            <person name="Copeland A."/>
            <person name="Lapidus A."/>
            <person name="Glavina del Rio T."/>
            <person name="Tice H."/>
            <person name="Bruce D."/>
            <person name="Goodwin L."/>
            <person name="Pitluck S."/>
            <person name="Larimer F."/>
            <person name="Land M.L."/>
            <person name="Mouttaki H."/>
            <person name="He Z."/>
            <person name="Zhou J."/>
            <person name="Hemme C.L."/>
        </authorList>
    </citation>
    <scope>NUCLEOTIDE SEQUENCE</scope>
    <source>
        <strain evidence="11">DSM 2782</strain>
    </source>
</reference>
<dbReference type="Pfam" id="PF02801">
    <property type="entry name" value="Ketoacyl-synt_C"/>
    <property type="match status" value="2"/>
</dbReference>
<dbReference type="InterPro" id="IPR036736">
    <property type="entry name" value="ACP-like_sf"/>
</dbReference>
<dbReference type="InterPro" id="IPR016039">
    <property type="entry name" value="Thiolase-like"/>
</dbReference>
<evidence type="ECO:0000313" key="11">
    <source>
        <dbReference type="EMBL" id="EGD48446.1"/>
    </source>
</evidence>
<dbReference type="UniPathway" id="UPA01003"/>
<feature type="domain" description="Carrier" evidence="8">
    <location>
        <begin position="3912"/>
        <end position="3986"/>
    </location>
</feature>
<evidence type="ECO:0000313" key="12">
    <source>
        <dbReference type="Proteomes" id="UP000003860"/>
    </source>
</evidence>
<dbReference type="InterPro" id="IPR016035">
    <property type="entry name" value="Acyl_Trfase/lysoPLipase"/>
</dbReference>
<comment type="function">
    <text evidence="1">Involved in some intermediate steps for the synthesis of the antibiotic polyketide bacillaene which is involved in secondary metabolism.</text>
</comment>
<dbReference type="Gene3D" id="3.40.366.10">
    <property type="entry name" value="Malonyl-Coenzyme A Acyl Carrier Protein, domain 2"/>
    <property type="match status" value="1"/>
</dbReference>
<dbReference type="PROSITE" id="PS52019">
    <property type="entry name" value="PKS_MFAS_DH"/>
    <property type="match status" value="1"/>
</dbReference>
<feature type="domain" description="PKS/mFAS DH" evidence="10">
    <location>
        <begin position="945"/>
        <end position="1225"/>
    </location>
</feature>
<dbReference type="GO" id="GO:0006633">
    <property type="term" value="P:fatty acid biosynthetic process"/>
    <property type="evidence" value="ECO:0007669"/>
    <property type="project" value="InterPro"/>
</dbReference>
<dbReference type="InterPro" id="IPR036291">
    <property type="entry name" value="NAD(P)-bd_dom_sf"/>
</dbReference>
<dbReference type="RefSeq" id="WP_004618609.1">
    <property type="nucleotide sequence ID" value="NZ_ACXX02000004.1"/>
</dbReference>
<evidence type="ECO:0000256" key="5">
    <source>
        <dbReference type="ARBA" id="ARBA00022679"/>
    </source>
</evidence>
<dbReference type="SUPFAM" id="SSF51395">
    <property type="entry name" value="FMN-linked oxidoreductases"/>
    <property type="match status" value="1"/>
</dbReference>
<dbReference type="SUPFAM" id="SSF52151">
    <property type="entry name" value="FabD/lysophospholipase-like"/>
    <property type="match status" value="1"/>
</dbReference>
<dbReference type="Pfam" id="PF22621">
    <property type="entry name" value="CurL-like_PKS_C"/>
    <property type="match status" value="2"/>
</dbReference>
<dbReference type="eggNOG" id="COG3321">
    <property type="taxonomic scope" value="Bacteria"/>
</dbReference>
<dbReference type="InterPro" id="IPR042104">
    <property type="entry name" value="PKS_dehydratase_sf"/>
</dbReference>
<dbReference type="InterPro" id="IPR057326">
    <property type="entry name" value="KR_dom"/>
</dbReference>
<dbReference type="PROSITE" id="PS52004">
    <property type="entry name" value="KS3_2"/>
    <property type="match status" value="2"/>
</dbReference>
<dbReference type="Gene3D" id="3.20.20.70">
    <property type="entry name" value="Aldolase class I"/>
    <property type="match status" value="1"/>
</dbReference>
<dbReference type="InterPro" id="IPR013785">
    <property type="entry name" value="Aldolase_TIM"/>
</dbReference>
<name>F1TBP2_9FIRM</name>
<dbReference type="SUPFAM" id="SSF53901">
    <property type="entry name" value="Thiolase-like"/>
    <property type="match status" value="2"/>
</dbReference>
<dbReference type="InterPro" id="IPR001155">
    <property type="entry name" value="OxRdtase_FMN_N"/>
</dbReference>
<keyword evidence="3" id="KW-0596">Phosphopantetheine</keyword>
<proteinExistence type="predicted"/>
<feature type="active site" description="Proton donor; for dehydratase activity" evidence="7">
    <location>
        <position position="1140"/>
    </location>
</feature>
<evidence type="ECO:0000259" key="9">
    <source>
        <dbReference type="PROSITE" id="PS52004"/>
    </source>
</evidence>
<dbReference type="GO" id="GO:0004312">
    <property type="term" value="F:fatty acid synthase activity"/>
    <property type="evidence" value="ECO:0007669"/>
    <property type="project" value="TreeGrafter"/>
</dbReference>
<comment type="pathway">
    <text evidence="2">Antibiotic biosynthesis; bacillaene biosynthesis.</text>
</comment>
<dbReference type="InterPro" id="IPR014043">
    <property type="entry name" value="Acyl_transferase_dom"/>
</dbReference>
<evidence type="ECO:0000256" key="2">
    <source>
        <dbReference type="ARBA" id="ARBA00004789"/>
    </source>
</evidence>
<gene>
    <name evidence="11" type="ORF">Cpap_2599</name>
</gene>
<sequence length="4048" mass="451807">MNKHELVKLLEKVQKREVHYIDAEYMIDEKKSEYNVESEGNEKNKIAVIGYSCRFPQADNADEFWNNILHGRDCITEIPKERWELDGFYDKNSDNNSETSYSKWGGFLGSLSHYDTVFLGMDKEELLTIDPQQLIIMEVVWEALEHAGYGNIRRENSDTGIFIGARANNCTLGMLDKNNTDLMEGSNRNYIIGKAPNMIAARLSDFLNLRGPSMVMDTACSSSLVSIHTACRSILAGDCTMALAGGIDLLVNSDSYVGLSKAKAISPDGKCYTFDKRANGYVPGEGAGIVILKEYSKAVADGDTIYGVIAGSSVNNDGHTMGITTPDLNGQKNLIKKALKNAKVSPENITYIEAHGTGTAIGDPIEVKALTETYRESTGRRGFCAIGSVKTNIGHLHSAAGIAGFIKILLCIKNKTLVPTLNCDIPNPRFNFVDSPFFPITKAVTWDNYGDKRRAAISSFGFGGTNCHIIIEEHNDFQVGEQEQQRYLPFVLSALNREALDGLIKKYINFLKKNKQLRYKDVAFVANAGRQAFSNKLFINASNIQELIAKLEDAEKGITDEKKSIFVGDKSKKAGNKLVLMFTGQGSLYTGAAKEIYDTNSLFKKTLDKCSDILMPYLGKSINELLFNPENTKLLSSTYITQPVTFALDYSLYILWRHLGLTPSVVIGHSLGEYVAACAAGVMDLEAALKLVVTRGKLMSELPENGAMAAVFTYENEVNQLLSELSYQERAVVSIAAVNGETNTVISGDKLVVDKVCRRFKEKSVKSVLLQVSHAFHSPQMESMLDKYREALRYIKPNKAQFKIVSNVTGDFIDGEALTEEYWLSHIMGTVQFNKSIKKLLSEGYKYFIELGPGTTLSQLTSKVAEGYNDITVAATLTRGKSDWLQLFDSMGKLNISGAEFDLTQFFQSVGAKRIALPLYSFTREEVINSNKDLPISCVSDETNIEFFDGILSKTEQYVSFYKILNADRDAVLGDHVVGGNCVVSGVYQIKLAAMGVQKLWNREIKAIEDIRFSEPIIAAKDKNLLIRVRIFKDNSNYFRIDRWDETLTNFIECSGGQYSFEDEPIKSKDDYENYADENQVTSEADKIYEYMDSVGLHYGPLYRGINKIVSGSTTASGEIKLTIEDSTDCSKVFHPGVVDSALQVVSAILFKNNIKDKYVPFCISKISVFGKMLDTNYKSKVKIFSDSNRSEILKADVILTDNNGQVIMKFNGIHFKKIEKNVSCHNLLFKPTWIEKPLLRIETTGIHKNVLIFMDEDNQQHNNIAAEIKSSGYDVYKVYRSNRNLNNDGHSFNVTQGEYSDLVLVLNKLQQKSLQLHNVLYLWSLDDYNRVEQAIGDINLNKHSHALDIIYLLRAIKENKINSKFKLITVTNNCQPALKGKDVLFPEKSEVLGVIKTIPLEFEQVQAVNIDFDCQDFKVQPISRSILTELSAIDKDAFIAYRNAKRFVMVIEKVKELKQDAINEITVRKGGTYIVLGGQGGLGVEIIKHLADKEQANFIVISRSEFPDVNQWGKLQNSQDLMNSRIKDNISAFKEVLAKGSRLAFYKADITDYDSLKAVFDEVRHKFGSINGIIHAAGVLQDALILNMDSEKFYSVLNPKMLGTVFADKLTENDPVDFMILFSGFVSYVGIMGQSNHTSANFFEDSFTYYRNFVKRKRTLTINWGIWGTIGIVAKPMYIQSLKEKGFAPMEVKEALDAFDKVISTDMPQVGIGHMSAEKQAELLYREGKRVDSGYSLSDEASCVGNILKHDIELDRLIKEVNQSYEFNFGRDLDILCAVFVMDYFKANGIFVEQDVYHTADNIRTTCKILPKFDRLVDAMLDILLKMDFIQAKGSKKFKRKGNICYNSINILSQQFKENYKNEDIYAIILDNCYSKYGEVISGQLNAMSVLFPGGNINIMEKLYHLPSPQNHYIGKVVKSIVSSHAPGKKVKILEIGGGTGGSTAKILKEINGLDVEYTFTDISPVLLKHASESFKEYTFVNYTQLDIEKEPYMQRLQKESFDIIIAANVLHATASLSNTFNNVMKVMKSNAVVVMLETTMITGFADLVFGLTEGWWKFEDADLRKNSTLLTPYEWRTCLNKLGFSRISTLPLKDRKSVRYPYSIIIAEGIKEKVDSISSTSQANQMVKPTERVKTIPIAQKTKSLPQKEGISYDSVLEFTKETIILKILEVSGIEKSSVDSDVGFLELGLDSLSLVALSGIIEKEIEISLYPTVFFEYQTIDALAAYLCEKHFNSIAKFINSNKKTAPMDDAEIEAEEVIELSEAAVITEEYRQETPEAVMPYYSEKDIAIVGMAGIFPGADDVYKLWDNLIKGVSSIKDISIERWNDSEVYSSIPGKDKTYCKWAGLVDNFDKFDPQFFNISVREAKRMDPQQRLFLETAWSAIENGGYTAKRLSDLRVGVFAGVSNHNYHNISYDRNDSFCTLSTSNAMVANRLSYFMNFTGPSLTIDTQCSSSMVALNYACQSILSGECEMAIAGGVNVIIPKEYYVLLSQVKAISPDGKCKTFDKTANGFISGEGSTALLLKPLSKALKDNDNIHAVIKSVAVTHDGKSSNTSAPNANSQYMAITEGMMKADINPETLSFIEAHGTGTSLGDPVEVSALTKSFEKFTDKKSFCAIGSLKTNIGHLESTAGIAGIIKAVLAIKNRIIPPTINFNQPNSYINFNETPFYIADRPIAWKSNELMRAGISSFGMGGTNCHTIIEEAPKLSMERIPGHPEVPFNLFTISAKSQHSLKLTMEKICNYIGNNIHLSLEDICHTMSVNRNHFSNRLSIVANSTEKLYKLMKEVLKNDFTVRQQSSAAINYSLVTAETSRYKKAKVVYLISDRTFEVNNIETISKNVMFKETVEYIKALLGLDEINSTSTINKALQEVIALALQVSMAKILMDFNVNAAVVVSAEKTGLPARVLSGRISLKEAISEIAYKHGIDINEAVEIQYMKFTETQIVEFDAIKDLYQSGEEQDTKVVTIELGPDDFYTDSILENVSFDGTSINILPFFQTGATEWYSIISLIGRIYTLGVDVDFEKFSCLFNGKTMDLPTYVFDNKSYWAINTEPKAEVKSFERPYTLKGLTASNRIVKSAIEIGMADKDGLITENYINKYKSWSSIGSGIKIIGNCIVDLKGRKNGNEVVLNSVNNQTYQLKRLSELLKSDGSLLLVQLNHGGVKSIDKLSEEEINELAGRFIEAAVAAKNGGADGIQLHAAHGYLLSNFLSPLLNTRSDNWGGCTKNRTALIISIADGIRKTLGDDFIIGIKIDMPSGKNGIDIEELVNIIKTLEDNRFDIVELSGGILSREEVLKSCYLPEYKKILATIKETAGIPIIITGGIRRLEQIEDLLTNSFADFVGIGRPFINSSDFIKDLKANKEGACTSCSMCFYTITSGELRCVKEVKQKTFAPPQCQRYLFEQQWVKTSENKEPEDKNIFKGTYALIGEDDIKLNILEEYLRHKGSTVVRVKKGLFYNAEAYGYTINYSNSEDYEKLMQDIYLKSGEKFRGVIHIPLHERNELLGSELNTDSGVFVHMYLAKAILAAKIIHSLKLISATFNGLAVPADKSVVPESALLVGLDRNIPYEVKNISSLAIDFNRNISNEDFANKLIYELSTFRSKFKEISYRNNERFIRITREFEGNINETGCSTDGGVYLITGGLSGLGAIFAEYFIRNNAEAVYLTGRRDIKELTDSKAISELEKLNNINRDIKNNTAIEYRKSDVSNPESLDSVVKEITSKYGRITGIVHCAGLVDSVNRTLRTKTYESFAKTISPKFQGTMNIGRAFMNILPDFMILCSSISGLNGKLGATLCDYAAANFYMNEYAKALAQNSGKKVVSVSWPLWEGVGLGAKKAYGGEDFSISSDMGLKIFDAVIKSKNCGNLIVLNTDKSDFSLNGLFKEEETLTFEKAADMKTSDVDKAASRESLKEYLKGLLVEFLQIEVSQISEYTNFSEYGIDSVIVADIVAVIERKYKIFLHPSIILEYPTINALADFLMEEYRVIEVGTEISGENKHERETLSDEVKLSQQTENNETDLVRLLDNIYKGEIAVDEALKIFGGES</sequence>
<dbReference type="SUPFAM" id="SSF47336">
    <property type="entry name" value="ACP-like"/>
    <property type="match status" value="2"/>
</dbReference>
<dbReference type="STRING" id="588581.Cpap_2599"/>
<dbReference type="Pfam" id="PF14765">
    <property type="entry name" value="PS-DH"/>
    <property type="match status" value="1"/>
</dbReference>
<feature type="active site" description="Proton acceptor; for dehydratase activity" evidence="7">
    <location>
        <position position="976"/>
    </location>
</feature>
<dbReference type="InterPro" id="IPR009081">
    <property type="entry name" value="PP-bd_ACP"/>
</dbReference>
<dbReference type="CDD" id="cd02440">
    <property type="entry name" value="AdoMet_MTases"/>
    <property type="match status" value="1"/>
</dbReference>
<dbReference type="Gene3D" id="3.40.50.150">
    <property type="entry name" value="Vaccinia Virus protein VP39"/>
    <property type="match status" value="1"/>
</dbReference>